<name>A0A6B2KVC1_9NEIS</name>
<evidence type="ECO:0000256" key="2">
    <source>
        <dbReference type="ARBA" id="ARBA00022704"/>
    </source>
</evidence>
<evidence type="ECO:0000256" key="3">
    <source>
        <dbReference type="SAM" id="SignalP"/>
    </source>
</evidence>
<dbReference type="AlphaFoldDB" id="A0A6B2KVC1"/>
<dbReference type="InterPro" id="IPR036331">
    <property type="entry name" value="Chagasin-like_sf"/>
</dbReference>
<dbReference type="InterPro" id="IPR052781">
    <property type="entry name" value="Cys_protease_inhibitor_I42"/>
</dbReference>
<dbReference type="InterPro" id="IPR018990">
    <property type="entry name" value="Prot_inh_I42_chagasin"/>
</dbReference>
<reference evidence="5 6" key="1">
    <citation type="submission" date="2020-02" db="EMBL/GenBank/DDBJ databases">
        <authorList>
            <person name="Yang Z."/>
        </authorList>
    </citation>
    <scope>NUCLEOTIDE SEQUENCE [LARGE SCALE GENOMIC DNA]</scope>
    <source>
        <strain evidence="5 6">HX-7-9</strain>
    </source>
</reference>
<dbReference type="SUPFAM" id="SSF141066">
    <property type="entry name" value="ICP-like"/>
    <property type="match status" value="1"/>
</dbReference>
<feature type="signal peptide" evidence="3">
    <location>
        <begin position="1"/>
        <end position="18"/>
    </location>
</feature>
<dbReference type="Gene3D" id="2.60.40.2020">
    <property type="match status" value="1"/>
</dbReference>
<dbReference type="PANTHER" id="PTHR36530">
    <property type="entry name" value="INHIBITOR OF CYSTEINE PEPTIDASE"/>
    <property type="match status" value="1"/>
</dbReference>
<comment type="caution">
    <text evidence="5">The sequence shown here is derived from an EMBL/GenBank/DDBJ whole genome shotgun (WGS) entry which is preliminary data.</text>
</comment>
<keyword evidence="3" id="KW-0732">Signal</keyword>
<dbReference type="PROSITE" id="PS51257">
    <property type="entry name" value="PROKAR_LIPOPROTEIN"/>
    <property type="match status" value="1"/>
</dbReference>
<gene>
    <name evidence="5" type="ORF">GZH52_14545</name>
</gene>
<dbReference type="PANTHER" id="PTHR36530:SF1">
    <property type="entry name" value="AMOEBIASIN-1"/>
    <property type="match status" value="1"/>
</dbReference>
<evidence type="ECO:0000256" key="1">
    <source>
        <dbReference type="ARBA" id="ARBA00022690"/>
    </source>
</evidence>
<evidence type="ECO:0000259" key="4">
    <source>
        <dbReference type="Pfam" id="PF09394"/>
    </source>
</evidence>
<proteinExistence type="predicted"/>
<dbReference type="Proteomes" id="UP000482578">
    <property type="component" value="Unassembled WGS sequence"/>
</dbReference>
<accession>A0A6B2KVC1</accession>
<evidence type="ECO:0000313" key="6">
    <source>
        <dbReference type="Proteomes" id="UP000482578"/>
    </source>
</evidence>
<dbReference type="GO" id="GO:0004869">
    <property type="term" value="F:cysteine-type endopeptidase inhibitor activity"/>
    <property type="evidence" value="ECO:0007669"/>
    <property type="project" value="UniProtKB-KW"/>
</dbReference>
<feature type="chain" id="PRO_5025635938" evidence="3">
    <location>
        <begin position="19"/>
        <end position="137"/>
    </location>
</feature>
<sequence>MKYRMMIAALLLAGCASAPPARDDATAQVPNAGVVLTEADNGLAVTLVRSQALLVELPAQPGTGYGWSWQMRGAALLEADGEPVFLPEKPGLAGGRGLEQWTLRARARGQGVLVFEYRRPWEGGAPLRELAYPVRVD</sequence>
<organism evidence="5 6">
    <name type="scientific">Crenobacter caeni</name>
    <dbReference type="NCBI Taxonomy" id="2705474"/>
    <lineage>
        <taxon>Bacteria</taxon>
        <taxon>Pseudomonadati</taxon>
        <taxon>Pseudomonadota</taxon>
        <taxon>Betaproteobacteria</taxon>
        <taxon>Neisseriales</taxon>
        <taxon>Neisseriaceae</taxon>
        <taxon>Crenobacter</taxon>
    </lineage>
</organism>
<dbReference type="Pfam" id="PF09394">
    <property type="entry name" value="Inhibitor_I42"/>
    <property type="match status" value="1"/>
</dbReference>
<dbReference type="RefSeq" id="WP_163317471.1">
    <property type="nucleotide sequence ID" value="NZ_JAAGAA010000014.1"/>
</dbReference>
<keyword evidence="6" id="KW-1185">Reference proteome</keyword>
<protein>
    <submittedName>
        <fullName evidence="5">Protease inhibitor I42 family protein</fullName>
    </submittedName>
</protein>
<keyword evidence="1" id="KW-0646">Protease inhibitor</keyword>
<feature type="domain" description="Proteinase inhibitor I42 chagasin" evidence="4">
    <location>
        <begin position="52"/>
        <end position="134"/>
    </location>
</feature>
<dbReference type="EMBL" id="JAAGAA010000014">
    <property type="protein sequence ID" value="NDV13990.1"/>
    <property type="molecule type" value="Genomic_DNA"/>
</dbReference>
<evidence type="ECO:0000313" key="5">
    <source>
        <dbReference type="EMBL" id="NDV13990.1"/>
    </source>
</evidence>
<keyword evidence="2" id="KW-0789">Thiol protease inhibitor</keyword>